<evidence type="ECO:0000313" key="2">
    <source>
        <dbReference type="EMBL" id="CAF4912808.1"/>
    </source>
</evidence>
<dbReference type="AlphaFoldDB" id="A0A821VRE8"/>
<reference evidence="2" key="1">
    <citation type="submission" date="2021-02" db="EMBL/GenBank/DDBJ databases">
        <authorList>
            <person name="Nowell W R."/>
        </authorList>
    </citation>
    <scope>NUCLEOTIDE SEQUENCE</scope>
</reference>
<proteinExistence type="predicted"/>
<dbReference type="EMBL" id="CAJOBP010096717">
    <property type="protein sequence ID" value="CAF4964376.1"/>
    <property type="molecule type" value="Genomic_DNA"/>
</dbReference>
<dbReference type="EMBL" id="CAJOBO010018454">
    <property type="protein sequence ID" value="CAF4631083.1"/>
    <property type="molecule type" value="Genomic_DNA"/>
</dbReference>
<sequence length="59" mass="6321">MEVILKFKTPLRPAVDNVTPLITCIPQPPEQMSSEGAKPPRKVPAAVKSPLITAIAVTE</sequence>
<comment type="caution">
    <text evidence="2">The sequence shown here is derived from an EMBL/GenBank/DDBJ whole genome shotgun (WGS) entry which is preliminary data.</text>
</comment>
<gene>
    <name evidence="1" type="ORF">HFQ381_LOCUS34689</name>
    <name evidence="2" type="ORF">UJA718_LOCUS46042</name>
    <name evidence="3" type="ORF">UJA718_LOCUS48417</name>
</gene>
<feature type="non-terminal residue" evidence="2">
    <location>
        <position position="59"/>
    </location>
</feature>
<dbReference type="Proteomes" id="UP000663873">
    <property type="component" value="Unassembled WGS sequence"/>
</dbReference>
<dbReference type="Proteomes" id="UP000663851">
    <property type="component" value="Unassembled WGS sequence"/>
</dbReference>
<accession>A0A821VRE8</accession>
<dbReference type="EMBL" id="CAJOBP010080398">
    <property type="protein sequence ID" value="CAF4912808.1"/>
    <property type="molecule type" value="Genomic_DNA"/>
</dbReference>
<protein>
    <submittedName>
        <fullName evidence="2">Uncharacterized protein</fullName>
    </submittedName>
</protein>
<keyword evidence="4" id="KW-1185">Reference proteome</keyword>
<evidence type="ECO:0000313" key="4">
    <source>
        <dbReference type="Proteomes" id="UP000663873"/>
    </source>
</evidence>
<evidence type="ECO:0000313" key="1">
    <source>
        <dbReference type="EMBL" id="CAF4631083.1"/>
    </source>
</evidence>
<name>A0A821VRE8_9BILA</name>
<evidence type="ECO:0000313" key="3">
    <source>
        <dbReference type="EMBL" id="CAF4964376.1"/>
    </source>
</evidence>
<organism evidence="2 4">
    <name type="scientific">Rotaria socialis</name>
    <dbReference type="NCBI Taxonomy" id="392032"/>
    <lineage>
        <taxon>Eukaryota</taxon>
        <taxon>Metazoa</taxon>
        <taxon>Spiralia</taxon>
        <taxon>Gnathifera</taxon>
        <taxon>Rotifera</taxon>
        <taxon>Eurotatoria</taxon>
        <taxon>Bdelloidea</taxon>
        <taxon>Philodinida</taxon>
        <taxon>Philodinidae</taxon>
        <taxon>Rotaria</taxon>
    </lineage>
</organism>